<feature type="region of interest" description="Disordered" evidence="1">
    <location>
        <begin position="70"/>
        <end position="99"/>
    </location>
</feature>
<protein>
    <submittedName>
        <fullName evidence="2">Uncharacterized protein</fullName>
    </submittedName>
</protein>
<evidence type="ECO:0000313" key="3">
    <source>
        <dbReference type="Proteomes" id="UP000287651"/>
    </source>
</evidence>
<sequence length="128" mass="14708">MSITCLEQKTNEQRISDSFSETIEEVKGPSDFDDEVLRLKEAVRKRGEPVGNFECDHNVAPPVAVIVSQRLSRSLTNHRQNSSVTGSHRQRRENRKNQEREEKYRCFDFYLLSLSSTSDAFRGDSAAR</sequence>
<proteinExistence type="predicted"/>
<feature type="compositionally biased region" description="Polar residues" evidence="1">
    <location>
        <begin position="70"/>
        <end position="87"/>
    </location>
</feature>
<reference evidence="2 3" key="1">
    <citation type="journal article" date="2014" name="Agronomy (Basel)">
        <title>A Draft Genome Sequence for Ensete ventricosum, the Drought-Tolerant Tree Against Hunger.</title>
        <authorList>
            <person name="Harrison J."/>
            <person name="Moore K.A."/>
            <person name="Paszkiewicz K."/>
            <person name="Jones T."/>
            <person name="Grant M."/>
            <person name="Ambacheew D."/>
            <person name="Muzemil S."/>
            <person name="Studholme D.J."/>
        </authorList>
    </citation>
    <scope>NUCLEOTIDE SEQUENCE [LARGE SCALE GENOMIC DNA]</scope>
</reference>
<dbReference type="AlphaFoldDB" id="A0A427AWB8"/>
<evidence type="ECO:0000313" key="2">
    <source>
        <dbReference type="EMBL" id="RRT80505.1"/>
    </source>
</evidence>
<dbReference type="EMBL" id="AMZH03001126">
    <property type="protein sequence ID" value="RRT80505.1"/>
    <property type="molecule type" value="Genomic_DNA"/>
</dbReference>
<organism evidence="2 3">
    <name type="scientific">Ensete ventricosum</name>
    <name type="common">Abyssinian banana</name>
    <name type="synonym">Musa ensete</name>
    <dbReference type="NCBI Taxonomy" id="4639"/>
    <lineage>
        <taxon>Eukaryota</taxon>
        <taxon>Viridiplantae</taxon>
        <taxon>Streptophyta</taxon>
        <taxon>Embryophyta</taxon>
        <taxon>Tracheophyta</taxon>
        <taxon>Spermatophyta</taxon>
        <taxon>Magnoliopsida</taxon>
        <taxon>Liliopsida</taxon>
        <taxon>Zingiberales</taxon>
        <taxon>Musaceae</taxon>
        <taxon>Ensete</taxon>
    </lineage>
</organism>
<evidence type="ECO:0000256" key="1">
    <source>
        <dbReference type="SAM" id="MobiDB-lite"/>
    </source>
</evidence>
<accession>A0A427AWB8</accession>
<name>A0A427AWB8_ENSVE</name>
<gene>
    <name evidence="2" type="ORF">B296_00004429</name>
</gene>
<dbReference type="Proteomes" id="UP000287651">
    <property type="component" value="Unassembled WGS sequence"/>
</dbReference>
<comment type="caution">
    <text evidence="2">The sequence shown here is derived from an EMBL/GenBank/DDBJ whole genome shotgun (WGS) entry which is preliminary data.</text>
</comment>